<name>A0A8S4QVG8_9NEOP</name>
<keyword evidence="2" id="KW-1133">Transmembrane helix</keyword>
<feature type="region of interest" description="Disordered" evidence="1">
    <location>
        <begin position="30"/>
        <end position="56"/>
    </location>
</feature>
<evidence type="ECO:0000313" key="3">
    <source>
        <dbReference type="EMBL" id="CAH2217002.1"/>
    </source>
</evidence>
<dbReference type="AlphaFoldDB" id="A0A8S4QVG8"/>
<reference evidence="3" key="1">
    <citation type="submission" date="2022-03" db="EMBL/GenBank/DDBJ databases">
        <authorList>
            <person name="Lindestad O."/>
        </authorList>
    </citation>
    <scope>NUCLEOTIDE SEQUENCE</scope>
</reference>
<feature type="transmembrane region" description="Helical" evidence="2">
    <location>
        <begin position="275"/>
        <end position="299"/>
    </location>
</feature>
<keyword evidence="2" id="KW-0472">Membrane</keyword>
<evidence type="ECO:0000256" key="2">
    <source>
        <dbReference type="SAM" id="Phobius"/>
    </source>
</evidence>
<keyword evidence="4" id="KW-1185">Reference proteome</keyword>
<feature type="transmembrane region" description="Helical" evidence="2">
    <location>
        <begin position="237"/>
        <end position="255"/>
    </location>
</feature>
<keyword evidence="2" id="KW-0812">Transmembrane</keyword>
<dbReference type="OrthoDB" id="10335477at2759"/>
<gene>
    <name evidence="3" type="primary">jg19511</name>
    <name evidence="3" type="ORF">PAEG_LOCUS4948</name>
</gene>
<protein>
    <submittedName>
        <fullName evidence="3">Jg19511 protein</fullName>
    </submittedName>
</protein>
<dbReference type="EMBL" id="CAKXAJ010017657">
    <property type="protein sequence ID" value="CAH2217002.1"/>
    <property type="molecule type" value="Genomic_DNA"/>
</dbReference>
<organism evidence="3 4">
    <name type="scientific">Pararge aegeria aegeria</name>
    <dbReference type="NCBI Taxonomy" id="348720"/>
    <lineage>
        <taxon>Eukaryota</taxon>
        <taxon>Metazoa</taxon>
        <taxon>Ecdysozoa</taxon>
        <taxon>Arthropoda</taxon>
        <taxon>Hexapoda</taxon>
        <taxon>Insecta</taxon>
        <taxon>Pterygota</taxon>
        <taxon>Neoptera</taxon>
        <taxon>Endopterygota</taxon>
        <taxon>Lepidoptera</taxon>
        <taxon>Glossata</taxon>
        <taxon>Ditrysia</taxon>
        <taxon>Papilionoidea</taxon>
        <taxon>Nymphalidae</taxon>
        <taxon>Satyrinae</taxon>
        <taxon>Satyrini</taxon>
        <taxon>Parargina</taxon>
        <taxon>Pararge</taxon>
    </lineage>
</organism>
<sequence>MPPGVIPALDQEEKEPVSATRITEGSIGNLVPQETERDIGQTRSHTDYFKTNRKKKSKKQAQELSEEEKQSIVKQAQNDARVAMIDNQIERREKKLDEIFIEVMNGYKNQDPETFHNIFNLIFNIVYFQDKQLHEVLESDEISEVLEVLKRPQPPNNSLLGKEYLQKQVYRKTVQLLKLVSGIPIQSSPQPRNISHEILPSKAVEHLPKTNEAKTRLPTNIGLKSPLKTVFSSKETYLCLFLVAASISALWLWHLPLGKVSILKELVPTEKRKSIGLTLNIGLPILITLCVLNLAYFLYSEYSVESIEQISEKDLPLHI</sequence>
<evidence type="ECO:0000313" key="4">
    <source>
        <dbReference type="Proteomes" id="UP000838756"/>
    </source>
</evidence>
<evidence type="ECO:0000256" key="1">
    <source>
        <dbReference type="SAM" id="MobiDB-lite"/>
    </source>
</evidence>
<proteinExistence type="predicted"/>
<feature type="compositionally biased region" description="Basic and acidic residues" evidence="1">
    <location>
        <begin position="34"/>
        <end position="50"/>
    </location>
</feature>
<comment type="caution">
    <text evidence="3">The sequence shown here is derived from an EMBL/GenBank/DDBJ whole genome shotgun (WGS) entry which is preliminary data.</text>
</comment>
<feature type="region of interest" description="Disordered" evidence="1">
    <location>
        <begin position="1"/>
        <end position="20"/>
    </location>
</feature>
<dbReference type="Proteomes" id="UP000838756">
    <property type="component" value="Unassembled WGS sequence"/>
</dbReference>
<accession>A0A8S4QVG8</accession>